<keyword evidence="13" id="KW-1185">Reference proteome</keyword>
<dbReference type="GO" id="GO:0005524">
    <property type="term" value="F:ATP binding"/>
    <property type="evidence" value="ECO:0007669"/>
    <property type="project" value="UniProtKB-KW"/>
</dbReference>
<feature type="domain" description="Helicase ATP-binding" evidence="10">
    <location>
        <begin position="1022"/>
        <end position="1224"/>
    </location>
</feature>
<dbReference type="SMART" id="SM00487">
    <property type="entry name" value="DEXDc"/>
    <property type="match status" value="1"/>
</dbReference>
<feature type="compositionally biased region" description="Basic and acidic residues" evidence="9">
    <location>
        <begin position="961"/>
        <end position="970"/>
    </location>
</feature>
<dbReference type="InterPro" id="IPR013761">
    <property type="entry name" value="SAM/pointed_sf"/>
</dbReference>
<organism evidence="12 13">
    <name type="scientific">Ascosphaera apis ARSEF 7405</name>
    <dbReference type="NCBI Taxonomy" id="392613"/>
    <lineage>
        <taxon>Eukaryota</taxon>
        <taxon>Fungi</taxon>
        <taxon>Dikarya</taxon>
        <taxon>Ascomycota</taxon>
        <taxon>Pezizomycotina</taxon>
        <taxon>Eurotiomycetes</taxon>
        <taxon>Eurotiomycetidae</taxon>
        <taxon>Onygenales</taxon>
        <taxon>Ascosphaeraceae</taxon>
        <taxon>Ascosphaera</taxon>
    </lineage>
</organism>
<dbReference type="CDD" id="cd18007">
    <property type="entry name" value="DEXHc_ATRX-like"/>
    <property type="match status" value="1"/>
</dbReference>
<feature type="compositionally biased region" description="Polar residues" evidence="9">
    <location>
        <begin position="752"/>
        <end position="763"/>
    </location>
</feature>
<feature type="compositionally biased region" description="Pro residues" evidence="9">
    <location>
        <begin position="144"/>
        <end position="161"/>
    </location>
</feature>
<dbReference type="PANTHER" id="PTHR45797:SF1">
    <property type="entry name" value="HELICASE ARIP4"/>
    <property type="match status" value="1"/>
</dbReference>
<dbReference type="EMBL" id="AZGZ01000030">
    <property type="protein sequence ID" value="KZZ87900.1"/>
    <property type="molecule type" value="Genomic_DNA"/>
</dbReference>
<feature type="compositionally biased region" description="Pro residues" evidence="9">
    <location>
        <begin position="555"/>
        <end position="564"/>
    </location>
</feature>
<dbReference type="GO" id="GO:0003677">
    <property type="term" value="F:DNA binding"/>
    <property type="evidence" value="ECO:0007669"/>
    <property type="project" value="UniProtKB-KW"/>
</dbReference>
<dbReference type="InterPro" id="IPR000330">
    <property type="entry name" value="SNF2_N"/>
</dbReference>
<feature type="domain" description="Helicase C-terminal" evidence="11">
    <location>
        <begin position="1436"/>
        <end position="1583"/>
    </location>
</feature>
<gene>
    <name evidence="12" type="ORF">AAP_05384</name>
</gene>
<feature type="region of interest" description="Disordered" evidence="9">
    <location>
        <begin position="89"/>
        <end position="109"/>
    </location>
</feature>
<sequence>MDVQDDPYNWSVDQVIAFFCQGPFASAFSQADIQSLATTLRENDISGDILLTEIDKNNLKEDLGIRSFGQRARINKTIIALRDRSLAYQQEHPRQHEPSTPLPNTLSLHSSLHTPATAVNSPVLQHSVPPRLQTEVTAPREENLPPPPPQLPPQLPPPRPLSPAELPSTRKHVDENAPRKKRRLDHSQLQTEKGDSRSRRRRYMPDRKFTLHDIFYGEGSDDSDDDVFVVEGNKASSGQRLFVKKALSRFFRQPPQLVKARDQVALARFPYKGQLMPENTKAFFTLFGMQDGKVVATKEALSDYPELDEGRENPFLNYLLKKYGADESEPPLPVYGDSGSEAEYDSDIINEIEEEQNGLGGAGESSGFLSSATIDEIVDEAIAKFEGKFKEKLPHYERKAFGVWRRSHRRNTVRDDIRRASNKIVHLTQRINDIRKKIHANQWTDTAQVIKQCEVLEYTVLDREDQKWIISILEMKECPPKTDAPVAASVKKPKTREPDGDESLSSDGGLSEFIESDDEPAPSVNNVQTSVSTPARPKSPLSRTIPANPRSPVSVPTPAPPESPPSTWTQPEENVPPAETNESPSVPEPSPPKVPVPEPLPIVMPDANLPPLPPPGDDDEDDIRLALQRFSRMKQPDTPKATPTLKLRPQPPVLPSSTQKQTPSKVLCSQLPSGADLIDLTIDDDDDDDNDVPKEKPAPPPPAPSSNKHKLSDDRPQEAKPRSFIQTKIDGKPATDKPTTEKPTTEKPATVPASQPTSRQPSGSRKPFRASELPLVTDVQAILRIPMASLRKQGDAARVLAHIIYRLTSEQRSRLDEAFTANQKPRNLRDAIISASKDLKPVNPRRPIPRELTLHLLARCFASWVRNRDHVFGSKEVPSWCFEYVQCSRVKVKRFMKVALTCLDAAGSIPDPIIYSSGEEGSDEYEPSRPEPEGTPRSKKRKRKVAESLEASVTQRSARNRVKDQEEHQRRLAEKLERMGVSNEDPERQAVCFAPELYLHPHIGQRVKPHQLKGIQFMFRELVEDNRHQGALLAHTMGLGKTMQVISLLVTLAIAGGSADKSIREHIPERLRSSRSLVLCPSSLIDNWYEECLMWIPQDEETQDLVGEVRKISSSLTPSQRIDTIFEWYQEGGILLLSYDIFREFIDNKAKRLHDSIHNCVSKQLLEGPNIIVADEAHKFKNRRSGLSIACAKFKSTSRIALTGSPLSNHLEDYYAMIDWIAPGYLGEFVQFKAKYMEPIEEGLYADSSTSQKRTSLKKLAVLKRDLDPKVQRADISAIAHDLPQKTEFVVTVPLTDLQKEAYNLYIESLVLNKVDDVASTNLWYWISVLSLLCNHPSCFMKKLQEKGSLPVPSESQAALTVDGQSTTISNDAQIVIDLEGGKTPISDIEEVSGAMTDIAVAQIPATATERLQKIFHSVPDIGSPAHSYRMLAVNLIIKQSIKIGDKVLIFSHSIPTLDYLECMLKDRVSYSRLDGKTPMGSRQAATKDFNMKDSTTSVYLISMKAGGLGLNIPGANRVIILDFGFNPSWEEQAVGRAYRLGQQKPVFVYRFMAGGTFETKIHNTAIFKTQLSTRVVDKRDLVSWATKSNKDYLFIVDDVPPMDNLHEYAGKDKILDVMLEQNLVRQLELTETFQKESDDKLTPEEQKDVEDQYADVQLMRSDYAAWVRKHELIVRRPDPPVPSLPLYPPTSVSAFAMPQPQFAPAIIPMQQMNSVQGMIRSVPPLQQPASPLQQEAPPLQPDMSATWSAAETAPASAGTVYLPFSVASANPPSYILSSHTHPDAPFLNSDFQGRPVENDVPTGNP</sequence>
<keyword evidence="3" id="KW-0547">Nucleotide-binding</keyword>
<feature type="region of interest" description="Disordered" evidence="9">
    <location>
        <begin position="481"/>
        <end position="771"/>
    </location>
</feature>
<accession>A0A166N609</accession>
<evidence type="ECO:0000256" key="2">
    <source>
        <dbReference type="ARBA" id="ARBA00007025"/>
    </source>
</evidence>
<keyword evidence="6" id="KW-0067">ATP-binding</keyword>
<dbReference type="Proteomes" id="UP000242877">
    <property type="component" value="Unassembled WGS sequence"/>
</dbReference>
<dbReference type="InterPro" id="IPR049730">
    <property type="entry name" value="SNF2/RAD54-like_C"/>
</dbReference>
<dbReference type="SUPFAM" id="SSF52540">
    <property type="entry name" value="P-loop containing nucleoside triphosphate hydrolases"/>
    <property type="match status" value="2"/>
</dbReference>
<protein>
    <submittedName>
        <fullName evidence="12">SNF2-related protein</fullName>
    </submittedName>
</protein>
<evidence type="ECO:0000256" key="6">
    <source>
        <dbReference type="ARBA" id="ARBA00022840"/>
    </source>
</evidence>
<comment type="subcellular location">
    <subcellularLocation>
        <location evidence="1">Nucleus</location>
    </subcellularLocation>
</comment>
<dbReference type="InterPro" id="IPR001650">
    <property type="entry name" value="Helicase_C-like"/>
</dbReference>
<keyword evidence="4" id="KW-0378">Hydrolase</keyword>
<dbReference type="GO" id="GO:0005634">
    <property type="term" value="C:nucleus"/>
    <property type="evidence" value="ECO:0007669"/>
    <property type="project" value="UniProtKB-SubCell"/>
</dbReference>
<dbReference type="GO" id="GO:0016887">
    <property type="term" value="F:ATP hydrolysis activity"/>
    <property type="evidence" value="ECO:0007669"/>
    <property type="project" value="InterPro"/>
</dbReference>
<keyword evidence="7" id="KW-0238">DNA-binding</keyword>
<feature type="compositionally biased region" description="Acidic residues" evidence="9">
    <location>
        <begin position="681"/>
        <end position="690"/>
    </location>
</feature>
<dbReference type="Gene3D" id="1.10.150.50">
    <property type="entry name" value="Transcription Factor, Ets-1"/>
    <property type="match status" value="1"/>
</dbReference>
<dbReference type="InterPro" id="IPR014001">
    <property type="entry name" value="Helicase_ATP-bd"/>
</dbReference>
<feature type="compositionally biased region" description="Basic and acidic residues" evidence="9">
    <location>
        <begin position="729"/>
        <end position="745"/>
    </location>
</feature>
<dbReference type="VEuPathDB" id="FungiDB:AAP_05384"/>
<reference evidence="12 13" key="1">
    <citation type="journal article" date="2016" name="Genome Biol. Evol.">
        <title>Divergent and convergent evolution of fungal pathogenicity.</title>
        <authorList>
            <person name="Shang Y."/>
            <person name="Xiao G."/>
            <person name="Zheng P."/>
            <person name="Cen K."/>
            <person name="Zhan S."/>
            <person name="Wang C."/>
        </authorList>
    </citation>
    <scope>NUCLEOTIDE SEQUENCE [LARGE SCALE GENOMIC DNA]</scope>
    <source>
        <strain evidence="12 13">ARSEF 7405</strain>
    </source>
</reference>
<dbReference type="InterPro" id="IPR027417">
    <property type="entry name" value="P-loop_NTPase"/>
</dbReference>
<keyword evidence="8" id="KW-0539">Nucleus</keyword>
<dbReference type="OrthoDB" id="2020972at2759"/>
<feature type="compositionally biased region" description="Pro residues" evidence="9">
    <location>
        <begin position="586"/>
        <end position="615"/>
    </location>
</feature>
<feature type="region of interest" description="Disordered" evidence="9">
    <location>
        <begin position="139"/>
        <end position="202"/>
    </location>
</feature>
<evidence type="ECO:0000313" key="12">
    <source>
        <dbReference type="EMBL" id="KZZ87900.1"/>
    </source>
</evidence>
<evidence type="ECO:0000256" key="8">
    <source>
        <dbReference type="ARBA" id="ARBA00023242"/>
    </source>
</evidence>
<proteinExistence type="inferred from homology"/>
<feature type="compositionally biased region" description="Basic and acidic residues" evidence="9">
    <location>
        <begin position="192"/>
        <end position="202"/>
    </location>
</feature>
<dbReference type="GO" id="GO:0004386">
    <property type="term" value="F:helicase activity"/>
    <property type="evidence" value="ECO:0007669"/>
    <property type="project" value="UniProtKB-KW"/>
</dbReference>
<evidence type="ECO:0000313" key="13">
    <source>
        <dbReference type="Proteomes" id="UP000242877"/>
    </source>
</evidence>
<comment type="similarity">
    <text evidence="2">Belongs to the SNF2/RAD54 helicase family.</text>
</comment>
<feature type="compositionally biased region" description="Polar residues" evidence="9">
    <location>
        <begin position="523"/>
        <end position="533"/>
    </location>
</feature>
<dbReference type="Gene3D" id="3.40.50.10810">
    <property type="entry name" value="Tandem AAA-ATPase domain"/>
    <property type="match status" value="1"/>
</dbReference>
<name>A0A166N609_9EURO</name>
<feature type="compositionally biased region" description="Basic and acidic residues" evidence="9">
    <location>
        <begin position="710"/>
        <end position="721"/>
    </location>
</feature>
<dbReference type="PROSITE" id="PS51192">
    <property type="entry name" value="HELICASE_ATP_BIND_1"/>
    <property type="match status" value="1"/>
</dbReference>
<dbReference type="Pfam" id="PF00176">
    <property type="entry name" value="SNF2-rel_dom"/>
    <property type="match status" value="1"/>
</dbReference>
<dbReference type="SMART" id="SM00490">
    <property type="entry name" value="HELICc"/>
    <property type="match status" value="1"/>
</dbReference>
<dbReference type="PROSITE" id="PS51194">
    <property type="entry name" value="HELICASE_CTER"/>
    <property type="match status" value="1"/>
</dbReference>
<evidence type="ECO:0000259" key="10">
    <source>
        <dbReference type="PROSITE" id="PS51192"/>
    </source>
</evidence>
<dbReference type="PANTHER" id="PTHR45797">
    <property type="entry name" value="RAD54-LIKE"/>
    <property type="match status" value="1"/>
</dbReference>
<comment type="caution">
    <text evidence="12">The sequence shown here is derived from an EMBL/GenBank/DDBJ whole genome shotgun (WGS) entry which is preliminary data.</text>
</comment>
<dbReference type="CDD" id="cd18793">
    <property type="entry name" value="SF2_C_SNF"/>
    <property type="match status" value="1"/>
</dbReference>
<dbReference type="Pfam" id="PF24580">
    <property type="entry name" value="DUF7607"/>
    <property type="match status" value="1"/>
</dbReference>
<evidence type="ECO:0000256" key="3">
    <source>
        <dbReference type="ARBA" id="ARBA00022741"/>
    </source>
</evidence>
<evidence type="ECO:0000256" key="5">
    <source>
        <dbReference type="ARBA" id="ARBA00022806"/>
    </source>
</evidence>
<evidence type="ECO:0000256" key="1">
    <source>
        <dbReference type="ARBA" id="ARBA00004123"/>
    </source>
</evidence>
<feature type="region of interest" description="Disordered" evidence="9">
    <location>
        <begin position="914"/>
        <end position="970"/>
    </location>
</feature>
<dbReference type="InterPro" id="IPR044574">
    <property type="entry name" value="ARIP4-like"/>
</dbReference>
<feature type="compositionally biased region" description="Polar residues" evidence="9">
    <location>
        <begin position="655"/>
        <end position="664"/>
    </location>
</feature>
<evidence type="ECO:0000256" key="7">
    <source>
        <dbReference type="ARBA" id="ARBA00023125"/>
    </source>
</evidence>
<dbReference type="InterPro" id="IPR056026">
    <property type="entry name" value="DUF7607"/>
</dbReference>
<feature type="region of interest" description="Disordered" evidence="9">
    <location>
        <begin position="1775"/>
        <end position="1806"/>
    </location>
</feature>
<keyword evidence="5" id="KW-0347">Helicase</keyword>
<feature type="compositionally biased region" description="Basic and acidic residues" evidence="9">
    <location>
        <begin position="926"/>
        <end position="936"/>
    </location>
</feature>
<evidence type="ECO:0000259" key="11">
    <source>
        <dbReference type="PROSITE" id="PS51194"/>
    </source>
</evidence>
<evidence type="ECO:0000256" key="4">
    <source>
        <dbReference type="ARBA" id="ARBA00022801"/>
    </source>
</evidence>
<evidence type="ECO:0000256" key="9">
    <source>
        <dbReference type="SAM" id="MobiDB-lite"/>
    </source>
</evidence>
<dbReference type="Pfam" id="PF00271">
    <property type="entry name" value="Helicase_C"/>
    <property type="match status" value="1"/>
</dbReference>
<dbReference type="Gene3D" id="3.40.50.300">
    <property type="entry name" value="P-loop containing nucleotide triphosphate hydrolases"/>
    <property type="match status" value="1"/>
</dbReference>
<dbReference type="SUPFAM" id="SSF47769">
    <property type="entry name" value="SAM/Pointed domain"/>
    <property type="match status" value="1"/>
</dbReference>
<dbReference type="InterPro" id="IPR038718">
    <property type="entry name" value="SNF2-like_sf"/>
</dbReference>